<evidence type="ECO:0000256" key="2">
    <source>
        <dbReference type="ARBA" id="ARBA00004496"/>
    </source>
</evidence>
<keyword evidence="7" id="KW-0949">S-adenosyl-L-methionine</keyword>
<feature type="non-terminal residue" evidence="10">
    <location>
        <position position="394"/>
    </location>
</feature>
<evidence type="ECO:0000256" key="6">
    <source>
        <dbReference type="ARBA" id="ARBA00022679"/>
    </source>
</evidence>
<dbReference type="EMBL" id="CATNWA010005505">
    <property type="protein sequence ID" value="CAI9550141.1"/>
    <property type="molecule type" value="Genomic_DNA"/>
</dbReference>
<dbReference type="EC" id="2.1.1.85" evidence="3"/>
<dbReference type="PANTHER" id="PTHR14614:SF39">
    <property type="entry name" value="HISTIDINE PROTEIN METHYLTRANSFERASE 1 HOMOLOG"/>
    <property type="match status" value="1"/>
</dbReference>
<keyword evidence="11" id="KW-1185">Reference proteome</keyword>
<proteinExistence type="inferred from homology"/>
<evidence type="ECO:0000256" key="4">
    <source>
        <dbReference type="ARBA" id="ARBA00022490"/>
    </source>
</evidence>
<keyword evidence="8" id="KW-0539">Nucleus</keyword>
<organism evidence="10 11">
    <name type="scientific">Staurois parvus</name>
    <dbReference type="NCBI Taxonomy" id="386267"/>
    <lineage>
        <taxon>Eukaryota</taxon>
        <taxon>Metazoa</taxon>
        <taxon>Chordata</taxon>
        <taxon>Craniata</taxon>
        <taxon>Vertebrata</taxon>
        <taxon>Euteleostomi</taxon>
        <taxon>Amphibia</taxon>
        <taxon>Batrachia</taxon>
        <taxon>Anura</taxon>
        <taxon>Neobatrachia</taxon>
        <taxon>Ranoidea</taxon>
        <taxon>Ranidae</taxon>
        <taxon>Staurois</taxon>
    </lineage>
</organism>
<dbReference type="Pfam" id="PF03602">
    <property type="entry name" value="Cons_hypoth95"/>
    <property type="match status" value="1"/>
</dbReference>
<evidence type="ECO:0000256" key="9">
    <source>
        <dbReference type="ARBA" id="ARBA00038126"/>
    </source>
</evidence>
<keyword evidence="6" id="KW-0808">Transferase</keyword>
<gene>
    <name evidence="10" type="ORF">SPARVUS_LOCUS3461952</name>
</gene>
<comment type="similarity">
    <text evidence="9">Belongs to the methyltransferase superfamily. METTL18 family.</text>
</comment>
<evidence type="ECO:0000256" key="1">
    <source>
        <dbReference type="ARBA" id="ARBA00004123"/>
    </source>
</evidence>
<evidence type="ECO:0000313" key="10">
    <source>
        <dbReference type="EMBL" id="CAI9550141.1"/>
    </source>
</evidence>
<reference evidence="10" key="1">
    <citation type="submission" date="2023-05" db="EMBL/GenBank/DDBJ databases">
        <authorList>
            <person name="Stuckert A."/>
        </authorList>
    </citation>
    <scope>NUCLEOTIDE SEQUENCE</scope>
</reference>
<comment type="caution">
    <text evidence="10">The sequence shown here is derived from an EMBL/GenBank/DDBJ whole genome shotgun (WGS) entry which is preliminary data.</text>
</comment>
<evidence type="ECO:0000256" key="8">
    <source>
        <dbReference type="ARBA" id="ARBA00023242"/>
    </source>
</evidence>
<comment type="subcellular location">
    <subcellularLocation>
        <location evidence="2">Cytoplasm</location>
    </subcellularLocation>
    <subcellularLocation>
        <location evidence="1">Nucleus</location>
    </subcellularLocation>
</comment>
<evidence type="ECO:0000313" key="11">
    <source>
        <dbReference type="Proteomes" id="UP001162483"/>
    </source>
</evidence>
<dbReference type="SUPFAM" id="SSF53335">
    <property type="entry name" value="S-adenosyl-L-methionine-dependent methyltransferases"/>
    <property type="match status" value="1"/>
</dbReference>
<keyword evidence="4" id="KW-0963">Cytoplasm</keyword>
<evidence type="ECO:0000256" key="7">
    <source>
        <dbReference type="ARBA" id="ARBA00022691"/>
    </source>
</evidence>
<keyword evidence="5" id="KW-0489">Methyltransferase</keyword>
<name>A0ABN9BS79_9NEOB</name>
<evidence type="ECO:0000256" key="5">
    <source>
        <dbReference type="ARBA" id="ARBA00022603"/>
    </source>
</evidence>
<dbReference type="PANTHER" id="PTHR14614">
    <property type="entry name" value="HEPATOCELLULAR CARCINOMA-ASSOCIATED ANTIGEN"/>
    <property type="match status" value="1"/>
</dbReference>
<accession>A0ABN9BS79</accession>
<dbReference type="InterPro" id="IPR019410">
    <property type="entry name" value="Methyltransf_16"/>
</dbReference>
<sequence length="394" mass="44530">RTCLFLLRVLSSGCKRLFYQLRSLYFSTIKLVKWKMSFQFNFSIEETEDGKVGCTGLSDLKGEKAEHDMHLSESKEVQIQLSTKNKEKEIELNFSCNNDVLNGSSMSKDCKAGEKKVCCKPAIEHKIPQDVNKVLENKIVEQSSDLQFVNVSVVEMTLSNEDLHGENIVSKTVTANSDLISGVYEGGMKIWECTFDLLRYFEDEDVSFNEKIVLDLGCGAGLLGIEALRRKAREVHFQDYNNTVIEEITIPNALVNCDSTDETGNVTEEPSKKRLKKSETHAGLLSKCRFFSGDWSNFTILMQNQTPLVKYDIILTSETIYNPNYYEALHDLFQNLLADDGNIYLASKSHYFGVGGGVLPFETFIKKGSLFNINTLKTNDDGLQRLLLSLTFKD</sequence>
<protein>
    <recommendedName>
        <fullName evidence="3">protein-histidine N-methyltransferase</fullName>
        <ecNumber evidence="3">2.1.1.85</ecNumber>
    </recommendedName>
</protein>
<dbReference type="InterPro" id="IPR029063">
    <property type="entry name" value="SAM-dependent_MTases_sf"/>
</dbReference>
<feature type="non-terminal residue" evidence="10">
    <location>
        <position position="1"/>
    </location>
</feature>
<dbReference type="Gene3D" id="3.40.50.150">
    <property type="entry name" value="Vaccinia Virus protein VP39"/>
    <property type="match status" value="1"/>
</dbReference>
<dbReference type="Proteomes" id="UP001162483">
    <property type="component" value="Unassembled WGS sequence"/>
</dbReference>
<evidence type="ECO:0000256" key="3">
    <source>
        <dbReference type="ARBA" id="ARBA00012533"/>
    </source>
</evidence>